<dbReference type="AlphaFoldDB" id="A0A9D1S2K2"/>
<evidence type="ECO:0000313" key="4">
    <source>
        <dbReference type="Proteomes" id="UP000824070"/>
    </source>
</evidence>
<evidence type="ECO:0000313" key="3">
    <source>
        <dbReference type="EMBL" id="HIU45319.1"/>
    </source>
</evidence>
<sequence>HYLRHSFATYLLENGADIRSVQELLGHESITTTEIYLEVTWKRKQLVLEKYGLRSEIEKRSKKARK</sequence>
<protein>
    <submittedName>
        <fullName evidence="3">Tyrosine-type recombinase/integrase</fullName>
    </submittedName>
</protein>
<dbReference type="GO" id="GO:0015074">
    <property type="term" value="P:DNA integration"/>
    <property type="evidence" value="ECO:0007669"/>
    <property type="project" value="InterPro"/>
</dbReference>
<evidence type="ECO:0000259" key="2">
    <source>
        <dbReference type="PROSITE" id="PS51898"/>
    </source>
</evidence>
<dbReference type="SUPFAM" id="SSF56349">
    <property type="entry name" value="DNA breaking-rejoining enzymes"/>
    <property type="match status" value="1"/>
</dbReference>
<name>A0A9D1S2K2_9FIRM</name>
<dbReference type="GO" id="GO:0006310">
    <property type="term" value="P:DNA recombination"/>
    <property type="evidence" value="ECO:0007669"/>
    <property type="project" value="UniProtKB-KW"/>
</dbReference>
<dbReference type="Pfam" id="PF00589">
    <property type="entry name" value="Phage_integrase"/>
    <property type="match status" value="1"/>
</dbReference>
<reference evidence="3" key="2">
    <citation type="journal article" date="2021" name="PeerJ">
        <title>Extensive microbial diversity within the chicken gut microbiome revealed by metagenomics and culture.</title>
        <authorList>
            <person name="Gilroy R."/>
            <person name="Ravi A."/>
            <person name="Getino M."/>
            <person name="Pursley I."/>
            <person name="Horton D.L."/>
            <person name="Alikhan N.F."/>
            <person name="Baker D."/>
            <person name="Gharbi K."/>
            <person name="Hall N."/>
            <person name="Watson M."/>
            <person name="Adriaenssens E.M."/>
            <person name="Foster-Nyarko E."/>
            <person name="Jarju S."/>
            <person name="Secka A."/>
            <person name="Antonio M."/>
            <person name="Oren A."/>
            <person name="Chaudhuri R.R."/>
            <person name="La Ragione R."/>
            <person name="Hildebrand F."/>
            <person name="Pallen M.J."/>
        </authorList>
    </citation>
    <scope>NUCLEOTIDE SEQUENCE</scope>
    <source>
        <strain evidence="3">ChiGjej1B1-22543</strain>
    </source>
</reference>
<gene>
    <name evidence="3" type="ORF">IAC52_03365</name>
</gene>
<comment type="caution">
    <text evidence="3">The sequence shown here is derived from an EMBL/GenBank/DDBJ whole genome shotgun (WGS) entry which is preliminary data.</text>
</comment>
<dbReference type="Proteomes" id="UP000824070">
    <property type="component" value="Unassembled WGS sequence"/>
</dbReference>
<feature type="non-terminal residue" evidence="3">
    <location>
        <position position="1"/>
    </location>
</feature>
<proteinExistence type="predicted"/>
<dbReference type="EMBL" id="DVMV01000023">
    <property type="protein sequence ID" value="HIU45319.1"/>
    <property type="molecule type" value="Genomic_DNA"/>
</dbReference>
<dbReference type="PROSITE" id="PS51898">
    <property type="entry name" value="TYR_RECOMBINASE"/>
    <property type="match status" value="1"/>
</dbReference>
<dbReference type="Gene3D" id="1.10.443.10">
    <property type="entry name" value="Intergrase catalytic core"/>
    <property type="match status" value="1"/>
</dbReference>
<reference evidence="3" key="1">
    <citation type="submission" date="2020-10" db="EMBL/GenBank/DDBJ databases">
        <authorList>
            <person name="Gilroy R."/>
        </authorList>
    </citation>
    <scope>NUCLEOTIDE SEQUENCE</scope>
    <source>
        <strain evidence="3">ChiGjej1B1-22543</strain>
    </source>
</reference>
<evidence type="ECO:0000256" key="1">
    <source>
        <dbReference type="ARBA" id="ARBA00023172"/>
    </source>
</evidence>
<accession>A0A9D1S2K2</accession>
<dbReference type="GO" id="GO:0003677">
    <property type="term" value="F:DNA binding"/>
    <property type="evidence" value="ECO:0007669"/>
    <property type="project" value="InterPro"/>
</dbReference>
<dbReference type="InterPro" id="IPR011010">
    <property type="entry name" value="DNA_brk_join_enz"/>
</dbReference>
<dbReference type="InterPro" id="IPR002104">
    <property type="entry name" value="Integrase_catalytic"/>
</dbReference>
<feature type="domain" description="Tyr recombinase" evidence="2">
    <location>
        <begin position="1"/>
        <end position="49"/>
    </location>
</feature>
<keyword evidence="1" id="KW-0233">DNA recombination</keyword>
<dbReference type="InterPro" id="IPR013762">
    <property type="entry name" value="Integrase-like_cat_sf"/>
</dbReference>
<organism evidence="3 4">
    <name type="scientific">Candidatus Alloenteromonas pullicola</name>
    <dbReference type="NCBI Taxonomy" id="2840784"/>
    <lineage>
        <taxon>Bacteria</taxon>
        <taxon>Bacillati</taxon>
        <taxon>Bacillota</taxon>
        <taxon>Bacillota incertae sedis</taxon>
        <taxon>Candidatus Alloenteromonas</taxon>
    </lineage>
</organism>